<accession>X1IJ71</accession>
<dbReference type="GO" id="GO:0016746">
    <property type="term" value="F:acyltransferase activity"/>
    <property type="evidence" value="ECO:0007669"/>
    <property type="project" value="InterPro"/>
</dbReference>
<dbReference type="Gene3D" id="3.40.47.10">
    <property type="match status" value="1"/>
</dbReference>
<protein>
    <submittedName>
        <fullName evidence="1">Uncharacterized protein</fullName>
    </submittedName>
</protein>
<dbReference type="AlphaFoldDB" id="X1IJ71"/>
<name>X1IJ71_9ZZZZ</name>
<dbReference type="InterPro" id="IPR016039">
    <property type="entry name" value="Thiolase-like"/>
</dbReference>
<evidence type="ECO:0000313" key="1">
    <source>
        <dbReference type="EMBL" id="GAH66169.1"/>
    </source>
</evidence>
<proteinExistence type="predicted"/>
<reference evidence="1" key="1">
    <citation type="journal article" date="2014" name="Front. Microbiol.">
        <title>High frequency of phylogenetically diverse reductive dehalogenase-homologous genes in deep subseafloor sedimentary metagenomes.</title>
        <authorList>
            <person name="Kawai M."/>
            <person name="Futagami T."/>
            <person name="Toyoda A."/>
            <person name="Takaki Y."/>
            <person name="Nishi S."/>
            <person name="Hori S."/>
            <person name="Arai W."/>
            <person name="Tsubouchi T."/>
            <person name="Morono Y."/>
            <person name="Uchiyama I."/>
            <person name="Ito T."/>
            <person name="Fujiyama A."/>
            <person name="Inagaki F."/>
            <person name="Takami H."/>
        </authorList>
    </citation>
    <scope>NUCLEOTIDE SEQUENCE</scope>
    <source>
        <strain evidence="1">Expedition CK06-06</strain>
    </source>
</reference>
<dbReference type="EMBL" id="BARU01030694">
    <property type="protein sequence ID" value="GAH66169.1"/>
    <property type="molecule type" value="Genomic_DNA"/>
</dbReference>
<comment type="caution">
    <text evidence="1">The sequence shown here is derived from an EMBL/GenBank/DDBJ whole genome shotgun (WGS) entry which is preliminary data.</text>
</comment>
<gene>
    <name evidence="1" type="ORF">S03H2_48662</name>
</gene>
<sequence length="161" mass="18002">MENKKLDILKDLIINEEYTLEDLKRLVEKSKSFIKIEGKSGKVIISPEYPFTTREKIVIFLIGFHFSKELGLNQDVQITSSYISENIEIAQTTISGPLGDIVKNKIVAKENNTFAIKFYEIALQLKGKADKRQVPNAKIGLAYGMNGICSQGNCVLIFGGE</sequence>
<organism evidence="1">
    <name type="scientific">marine sediment metagenome</name>
    <dbReference type="NCBI Taxonomy" id="412755"/>
    <lineage>
        <taxon>unclassified sequences</taxon>
        <taxon>metagenomes</taxon>
        <taxon>ecological metagenomes</taxon>
    </lineage>
</organism>